<sequence>MPGSSWDLKDVTPRSLEGLLPDEPTDVRRLSEDEIVQHWDSLEELWFQGVKRSVQTQTYLPLSSNLLDVWHALLLVQTHLTQNHGHLTSHPGVADRIVAILSDVLCLDLEGDRSDDDAHVAKLHTVHQLWTVIKSVFAMGWVAQTADSLLSIILLRAYPLGKDDIKEVWATLCFDLFVLASHETLEPLFSNPRQCNTLEVRRQMWAILAETWSSSKERPSWGHLLSFLSIPIQTLQTTEILATLLTHIHVDDTEGIPTTLLSRIDAIFFSLYNEPELLYSVFDVFQNLKKVIETSPPSRVADLLSGLSNSLCVWIRDESNVFLEEEYNKSIRICLTAFYDACGDELPCELTSESQSHSQISHSFVPDSQPHSLDPRVYGFPPTGEHSHVTEETSDRTQCDTFAPVSLGCSIATDVTKPRGSDVFPQHNRTFSSKEKEHNQVAGSPCHSPEIPLLGLEENMTRPPAKASSTFPQSASADGLASSFSVDIPTSPLAAKSALTGEPLSRSLLTLSVH</sequence>
<organism evidence="1 2">
    <name type="scientific">Meripilus lineatus</name>
    <dbReference type="NCBI Taxonomy" id="2056292"/>
    <lineage>
        <taxon>Eukaryota</taxon>
        <taxon>Fungi</taxon>
        <taxon>Dikarya</taxon>
        <taxon>Basidiomycota</taxon>
        <taxon>Agaricomycotina</taxon>
        <taxon>Agaricomycetes</taxon>
        <taxon>Polyporales</taxon>
        <taxon>Meripilaceae</taxon>
        <taxon>Meripilus</taxon>
    </lineage>
</organism>
<reference evidence="1" key="1">
    <citation type="submission" date="2022-07" db="EMBL/GenBank/DDBJ databases">
        <title>Genome Sequence of Physisporinus lineatus.</title>
        <authorList>
            <person name="Buettner E."/>
        </authorList>
    </citation>
    <scope>NUCLEOTIDE SEQUENCE</scope>
    <source>
        <strain evidence="1">VT162</strain>
    </source>
</reference>
<evidence type="ECO:0000313" key="2">
    <source>
        <dbReference type="Proteomes" id="UP001212997"/>
    </source>
</evidence>
<keyword evidence="2" id="KW-1185">Reference proteome</keyword>
<gene>
    <name evidence="1" type="ORF">NLI96_g515</name>
</gene>
<dbReference type="Proteomes" id="UP001212997">
    <property type="component" value="Unassembled WGS sequence"/>
</dbReference>
<accession>A0AAD5VHS1</accession>
<protein>
    <submittedName>
        <fullName evidence="1">Uncharacterized protein</fullName>
    </submittedName>
</protein>
<proteinExistence type="predicted"/>
<evidence type="ECO:0000313" key="1">
    <source>
        <dbReference type="EMBL" id="KAJ3491674.1"/>
    </source>
</evidence>
<dbReference type="EMBL" id="JANAWD010000008">
    <property type="protein sequence ID" value="KAJ3491674.1"/>
    <property type="molecule type" value="Genomic_DNA"/>
</dbReference>
<dbReference type="AlphaFoldDB" id="A0AAD5VHS1"/>
<comment type="caution">
    <text evidence="1">The sequence shown here is derived from an EMBL/GenBank/DDBJ whole genome shotgun (WGS) entry which is preliminary data.</text>
</comment>
<name>A0AAD5VHS1_9APHY</name>